<name>A0A4U8TQ82_9HELI</name>
<dbReference type="PROSITE" id="PS51197">
    <property type="entry name" value="HTH_RRF2_2"/>
    <property type="match status" value="1"/>
</dbReference>
<evidence type="ECO:0000313" key="1">
    <source>
        <dbReference type="EMBL" id="TLE02049.1"/>
    </source>
</evidence>
<reference evidence="1 2" key="1">
    <citation type="journal article" date="2014" name="Genome Announc.">
        <title>Draft genome sequences of eight enterohepatic helicobacter species isolated from both laboratory and wild rodents.</title>
        <authorList>
            <person name="Sheh A."/>
            <person name="Shen Z."/>
            <person name="Fox J.G."/>
        </authorList>
    </citation>
    <scope>NUCLEOTIDE SEQUENCE [LARGE SCALE GENOMIC DNA]</scope>
    <source>
        <strain evidence="1 2">MIT 01-6451</strain>
    </source>
</reference>
<accession>A0A4U8TQ82</accession>
<dbReference type="EMBL" id="JRMQ02000004">
    <property type="protein sequence ID" value="TLE02049.1"/>
    <property type="molecule type" value="Genomic_DNA"/>
</dbReference>
<dbReference type="OrthoDB" id="9800519at2"/>
<dbReference type="GO" id="GO:0003700">
    <property type="term" value="F:DNA-binding transcription factor activity"/>
    <property type="evidence" value="ECO:0007669"/>
    <property type="project" value="TreeGrafter"/>
</dbReference>
<gene>
    <name evidence="1" type="ORF">LS65_004300</name>
</gene>
<dbReference type="Gene3D" id="1.10.10.10">
    <property type="entry name" value="Winged helix-like DNA-binding domain superfamily/Winged helix DNA-binding domain"/>
    <property type="match status" value="1"/>
</dbReference>
<dbReference type="SUPFAM" id="SSF46785">
    <property type="entry name" value="Winged helix' DNA-binding domain"/>
    <property type="match status" value="1"/>
</dbReference>
<organism evidence="1 2">
    <name type="scientific">Helicobacter japonicus</name>
    <dbReference type="NCBI Taxonomy" id="425400"/>
    <lineage>
        <taxon>Bacteria</taxon>
        <taxon>Pseudomonadati</taxon>
        <taxon>Campylobacterota</taxon>
        <taxon>Epsilonproteobacteria</taxon>
        <taxon>Campylobacterales</taxon>
        <taxon>Helicobacteraceae</taxon>
        <taxon>Helicobacter</taxon>
    </lineage>
</organism>
<protein>
    <submittedName>
        <fullName evidence="1">Transcriptional regulator</fullName>
    </submittedName>
</protein>
<dbReference type="InterPro" id="IPR036390">
    <property type="entry name" value="WH_DNA-bd_sf"/>
</dbReference>
<dbReference type="GO" id="GO:0005829">
    <property type="term" value="C:cytosol"/>
    <property type="evidence" value="ECO:0007669"/>
    <property type="project" value="TreeGrafter"/>
</dbReference>
<dbReference type="InterPro" id="IPR036388">
    <property type="entry name" value="WH-like_DNA-bd_sf"/>
</dbReference>
<dbReference type="PANTHER" id="PTHR33221:SF15">
    <property type="entry name" value="HTH-TYPE TRANSCRIPTIONAL REGULATOR YWGB-RELATED"/>
    <property type="match status" value="1"/>
</dbReference>
<keyword evidence="2" id="KW-1185">Reference proteome</keyword>
<proteinExistence type="predicted"/>
<dbReference type="STRING" id="425400.LS65_01745"/>
<evidence type="ECO:0000313" key="2">
    <source>
        <dbReference type="Proteomes" id="UP000029707"/>
    </source>
</evidence>
<dbReference type="InterPro" id="IPR000944">
    <property type="entry name" value="Tscrpt_reg_Rrf2"/>
</dbReference>
<dbReference type="Proteomes" id="UP000029707">
    <property type="component" value="Unassembled WGS sequence"/>
</dbReference>
<comment type="caution">
    <text evidence="1">The sequence shown here is derived from an EMBL/GenBank/DDBJ whole genome shotgun (WGS) entry which is preliminary data.</text>
</comment>
<dbReference type="AlphaFoldDB" id="A0A4U8TQ82"/>
<dbReference type="RefSeq" id="WP_034360825.1">
    <property type="nucleotide sequence ID" value="NZ_CAMRWY010000019.1"/>
</dbReference>
<sequence>MQIPSRFSIAIHICLCLEFFNEDSEFNANTNKTHCKKMTSEALADSVGVNSVIIRNILAQLKSAGLINVARGSGGSVLSKKPQEISLLDIFNAVQSMGGKETNGKNRLFKFHANPNTLCPLGKNIHLILDSSFEEAQIALESYLSKVKLSDLLKKLQNLPL</sequence>
<dbReference type="Pfam" id="PF02082">
    <property type="entry name" value="Rrf2"/>
    <property type="match status" value="1"/>
</dbReference>
<dbReference type="PANTHER" id="PTHR33221">
    <property type="entry name" value="WINGED HELIX-TURN-HELIX TRANSCRIPTIONAL REGULATOR, RRF2 FAMILY"/>
    <property type="match status" value="1"/>
</dbReference>